<evidence type="ECO:0000313" key="3">
    <source>
        <dbReference type="Proteomes" id="UP001196413"/>
    </source>
</evidence>
<dbReference type="Proteomes" id="UP001196413">
    <property type="component" value="Unassembled WGS sequence"/>
</dbReference>
<comment type="caution">
    <text evidence="2">The sequence shown here is derived from an EMBL/GenBank/DDBJ whole genome shotgun (WGS) entry which is preliminary data.</text>
</comment>
<dbReference type="AlphaFoldDB" id="A0AAD5R614"/>
<feature type="transmembrane region" description="Helical" evidence="1">
    <location>
        <begin position="21"/>
        <end position="41"/>
    </location>
</feature>
<reference evidence="2" key="1">
    <citation type="submission" date="2021-06" db="EMBL/GenBank/DDBJ databases">
        <title>Parelaphostrongylus tenuis whole genome reference sequence.</title>
        <authorList>
            <person name="Garwood T.J."/>
            <person name="Larsen P.A."/>
            <person name="Fountain-Jones N.M."/>
            <person name="Garbe J.R."/>
            <person name="Macchietto M.G."/>
            <person name="Kania S.A."/>
            <person name="Gerhold R.W."/>
            <person name="Richards J.E."/>
            <person name="Wolf T.M."/>
        </authorList>
    </citation>
    <scope>NUCLEOTIDE SEQUENCE</scope>
    <source>
        <strain evidence="2">MNPRO001-30</strain>
        <tissue evidence="2">Meninges</tissue>
    </source>
</reference>
<dbReference type="Pfam" id="PF10323">
    <property type="entry name" value="7TM_GPCR_Srv"/>
    <property type="match status" value="1"/>
</dbReference>
<feature type="transmembrane region" description="Helical" evidence="1">
    <location>
        <begin position="56"/>
        <end position="76"/>
    </location>
</feature>
<keyword evidence="1" id="KW-1133">Transmembrane helix</keyword>
<evidence type="ECO:0000256" key="1">
    <source>
        <dbReference type="SAM" id="Phobius"/>
    </source>
</evidence>
<dbReference type="InterPro" id="IPR019426">
    <property type="entry name" value="7TM_GPCR_serpentine_rcpt_Srv"/>
</dbReference>
<keyword evidence="1" id="KW-0472">Membrane</keyword>
<keyword evidence="3" id="KW-1185">Reference proteome</keyword>
<accession>A0AAD5R614</accession>
<dbReference type="EMBL" id="JAHQIW010006725">
    <property type="protein sequence ID" value="KAJ1370076.1"/>
    <property type="molecule type" value="Genomic_DNA"/>
</dbReference>
<organism evidence="2 3">
    <name type="scientific">Parelaphostrongylus tenuis</name>
    <name type="common">Meningeal worm</name>
    <dbReference type="NCBI Taxonomy" id="148309"/>
    <lineage>
        <taxon>Eukaryota</taxon>
        <taxon>Metazoa</taxon>
        <taxon>Ecdysozoa</taxon>
        <taxon>Nematoda</taxon>
        <taxon>Chromadorea</taxon>
        <taxon>Rhabditida</taxon>
        <taxon>Rhabditina</taxon>
        <taxon>Rhabditomorpha</taxon>
        <taxon>Strongyloidea</taxon>
        <taxon>Metastrongylidae</taxon>
        <taxon>Parelaphostrongylus</taxon>
    </lineage>
</organism>
<evidence type="ECO:0000313" key="2">
    <source>
        <dbReference type="EMBL" id="KAJ1370076.1"/>
    </source>
</evidence>
<name>A0AAD5R614_PARTN</name>
<sequence>MSSSVRAFSRRRNDIRLSVQVVGLLIALLITCIHFCTQYIFNSNNMTEYVYNMRQFTPLWVGLLTFINPWMIMLFNPPLRRAALFKYHEHASRSFGSRMVQPMKKSMFIKS</sequence>
<keyword evidence="1" id="KW-0812">Transmembrane</keyword>
<proteinExistence type="predicted"/>
<gene>
    <name evidence="2" type="ORF">KIN20_031722</name>
</gene>
<protein>
    <submittedName>
        <fullName evidence="2">Uncharacterized protein</fullName>
    </submittedName>
</protein>